<sequence length="35" mass="3931">MPLCVLFIIIYCEPVLRMRFSACLKAAPSGIVDLF</sequence>
<protein>
    <submittedName>
        <fullName evidence="1">Uncharacterized protein</fullName>
    </submittedName>
</protein>
<proteinExistence type="predicted"/>
<evidence type="ECO:0000313" key="1">
    <source>
        <dbReference type="EMBL" id="DAF51228.1"/>
    </source>
</evidence>
<accession>A0A8S5SJI3</accession>
<reference evidence="1" key="1">
    <citation type="journal article" date="2021" name="Proc. Natl. Acad. Sci. U.S.A.">
        <title>A Catalog of Tens of Thousands of Viruses from Human Metagenomes Reveals Hidden Associations with Chronic Diseases.</title>
        <authorList>
            <person name="Tisza M.J."/>
            <person name="Buck C.B."/>
        </authorList>
    </citation>
    <scope>NUCLEOTIDE SEQUENCE</scope>
    <source>
        <strain evidence="1">Ctk5O4</strain>
    </source>
</reference>
<organism evidence="1">
    <name type="scientific">Siphoviridae sp. ctk5O4</name>
    <dbReference type="NCBI Taxonomy" id="2827921"/>
    <lineage>
        <taxon>Viruses</taxon>
        <taxon>Duplodnaviria</taxon>
        <taxon>Heunggongvirae</taxon>
        <taxon>Uroviricota</taxon>
        <taxon>Caudoviricetes</taxon>
    </lineage>
</organism>
<name>A0A8S5SJI3_9CAUD</name>
<dbReference type="EMBL" id="BK032612">
    <property type="protein sequence ID" value="DAF51228.1"/>
    <property type="molecule type" value="Genomic_DNA"/>
</dbReference>